<evidence type="ECO:0000256" key="1">
    <source>
        <dbReference type="SAM" id="MobiDB-lite"/>
    </source>
</evidence>
<proteinExistence type="predicted"/>
<dbReference type="InterPro" id="IPR043502">
    <property type="entry name" value="DNA/RNA_pol_sf"/>
</dbReference>
<accession>A0ABU0VYA8</accession>
<evidence type="ECO:0000313" key="3">
    <source>
        <dbReference type="Proteomes" id="UP001239680"/>
    </source>
</evidence>
<name>A0ABU0VYA8_9RHOB</name>
<gene>
    <name evidence="2" type="ORF">Q9295_10185</name>
</gene>
<keyword evidence="3" id="KW-1185">Reference proteome</keyword>
<feature type="compositionally biased region" description="Polar residues" evidence="1">
    <location>
        <begin position="815"/>
        <end position="830"/>
    </location>
</feature>
<dbReference type="RefSeq" id="WP_306680456.1">
    <property type="nucleotide sequence ID" value="NZ_JAVDBT010000008.1"/>
</dbReference>
<feature type="region of interest" description="Disordered" evidence="1">
    <location>
        <begin position="806"/>
        <end position="830"/>
    </location>
</feature>
<dbReference type="EMBL" id="JAVDBT010000008">
    <property type="protein sequence ID" value="MDQ2066746.1"/>
    <property type="molecule type" value="Genomic_DNA"/>
</dbReference>
<sequence>MTLEEQKAQALAEAQAKLKARQASVTEAPEADTSFLGALSSGLDQPLENIGITLEALGMESAGGALRGITDQPENYESAMTGLYNEGGTFYDLSYLPRAAVEQLGQWGGSLASRAAGAGVGAAVGGASSAITGPGAIGGAGVGAAVGAFAGPALFEGMQILGPTAIERARNNGREKPNSEDWSYAFATAGASGALNALAPGSEGILRRMLIEGVTEGGQSIIQQTGETAGTDKGLDIDLRQAGAEAIAGAGSAGMFDATVAGATAVKDGVGNAVGAVSDKIRYDNRDFSEDEVRAADRLWQASDQNMDVLGNVDDVGEGTAKGAANAALREVRAEASTIATSLRSLAAATGNREGKAAVDAVMRTLGHQGSPTPTTFVSKLEQYFPNEPDVKRLASLAKQANTIQDFTLNGTRDMGGLSQFTRNFDITDKRNSLKLGAYAALTAGVSLSGVGAGLGGIGSAWMVNRIARAIDRKTNNRSRVKRFVDSVDRAGRLPTEIEGKTAFDSLQDFKAQQKAEAAARKFALDQSKEQAAAAAKQAKMAQAAPTVAQAQQTQAVQQQAAQQAQVDVNAQRLSMNSKATEQIFADDKVPEGVPYMEPYLRWQQATGAGPDTTLQVMEALAKEGVIPADAPQRFREDIRSFSTKEDETYAIQELIRQRVNPDHRPNFNPTKNPEDVLKKFQATDNRPIGDRRKFKAREGERIVANLTAEIEKAEGTIPSEQYQGLYALRSDLDQANMTRADRFRMMNEVLPQIFQNPVMVEFWRNKFTPLAAIGNDYAIERQVDQEQVEKEEKFEKTLEAVSKRVKKGAKPSAANDNQQPDVGQSPPQTTEDRALAKLKNPAPKEDVEVKTEVTKVVEATEPQLPVSVEPSPKEVAKPVSSRARKRLKDRVQDRIDQINYALALAEGESQNLAEYIAALPPTTEGRVEKMLYDFASDRVTVNQLVDQFAKSFGLPPLEAARIVNDALSNMEAEGRLERFSPSGSNSLRYDGSYVKDPEGRRLEVVQINFKDPQLIENIEVAKAVRQAENMVNQDYPDTMYAPGNLTEGAFRAIKDIPAERIDDSFRPILDTLNRLRSSHMAVNSNMLRQIEEGLEGTGDKKVGTIGSVLIGKDKFGRADDTTMRTVAQLLFQLGDKDSRTSNLIRQEWIAGANLRIYSRNGLAHSQAGDLMKGILRTPEKHPVGGADGLKFVFHGIGNLLGFDKKSPAERRNALFQPGVADGLIKFAEDPFGRLTMKDRNGNQTEVGKLVKNGEGFFQVLNAAHEVKAMIDFARARHKGKAKLTNAQLLQDPDVQADLAENYTTDFIVQLDASNNAYQIAGMTMAESSVLRATGLLPREGFEGDPDSIQGADIYLQPAKAIAERIPELAAVGLPDTELRKLFKKAIGTYLYAAEFNSREESFRDVFTKLAGDAPIIGIDGDGLINIPEQTVADLKSEQGAMFVVPKYDIEGNVKKTERVRKRVAEVNGKWVLQTAKGDNAGFQSSRKAFADAREAMAYAYEMDLYVRMNDELIRDMNVRYPAIRNYLKFASVVSEIAKGRGEMGVNVPTKDGMMLRYEFNQNPVFIAAETKLPTGRVVPLGVQTDEFKLAGRGLAALMTHQNDAWSLRETMKRLPELKGFNPIHDSYGFHPSDAKVGQETWVQVMQELGSGDYNLFLDILEANQISRQEFLAQIKDAALRQAVDQMVWGRQGVEPVPARSIPTALS</sequence>
<organism evidence="2 3">
    <name type="scientific">Pseudogemmobacter lacusdianii</name>
    <dbReference type="NCBI Taxonomy" id="3069608"/>
    <lineage>
        <taxon>Bacteria</taxon>
        <taxon>Pseudomonadati</taxon>
        <taxon>Pseudomonadota</taxon>
        <taxon>Alphaproteobacteria</taxon>
        <taxon>Rhodobacterales</taxon>
        <taxon>Paracoccaceae</taxon>
        <taxon>Pseudogemmobacter</taxon>
    </lineage>
</organism>
<dbReference type="SUPFAM" id="SSF56672">
    <property type="entry name" value="DNA/RNA polymerases"/>
    <property type="match status" value="1"/>
</dbReference>
<protein>
    <recommendedName>
        <fullName evidence="4">Large polyvalent protein associated domain-containing protein</fullName>
    </recommendedName>
</protein>
<reference evidence="2 3" key="1">
    <citation type="submission" date="2023-08" db="EMBL/GenBank/DDBJ databases">
        <title>Characterization of two Paracoccaceae strains isolated from Phycosphere and proposal of Xinfangfangia lacusdiani sp. nov.</title>
        <authorList>
            <person name="Deng Y."/>
            <person name="Zhang Y.Q."/>
        </authorList>
    </citation>
    <scope>NUCLEOTIDE SEQUENCE [LARGE SCALE GENOMIC DNA]</scope>
    <source>
        <strain evidence="2 3">CPCC 101601</strain>
    </source>
</reference>
<evidence type="ECO:0000313" key="2">
    <source>
        <dbReference type="EMBL" id="MDQ2066746.1"/>
    </source>
</evidence>
<comment type="caution">
    <text evidence="2">The sequence shown here is derived from an EMBL/GenBank/DDBJ whole genome shotgun (WGS) entry which is preliminary data.</text>
</comment>
<dbReference type="Proteomes" id="UP001239680">
    <property type="component" value="Unassembled WGS sequence"/>
</dbReference>
<evidence type="ECO:0008006" key="4">
    <source>
        <dbReference type="Google" id="ProtNLM"/>
    </source>
</evidence>